<keyword evidence="15 18" id="KW-0496">Mitochondrion</keyword>
<dbReference type="AlphaFoldDB" id="A0A8K1N166"/>
<feature type="domain" description="NADH:quinone oxidoreductase/Mrp antiporter transmembrane" evidence="19">
    <location>
        <begin position="24"/>
        <end position="281"/>
    </location>
</feature>
<keyword evidence="6" id="KW-0813">Transport</keyword>
<reference evidence="21" key="1">
    <citation type="submission" date="2021-05" db="EMBL/GenBank/DDBJ databases">
        <authorList>
            <person name="Song C."/>
            <person name="Lei T."/>
        </authorList>
    </citation>
    <scope>NUCLEOTIDE SEQUENCE</scope>
    <source>
        <strain evidence="21">BSZ21</strain>
    </source>
</reference>
<evidence type="ECO:0000256" key="6">
    <source>
        <dbReference type="ARBA" id="ARBA00022448"/>
    </source>
</evidence>
<comment type="subcellular location">
    <subcellularLocation>
        <location evidence="2 18">Mitochondrion inner membrane</location>
        <topology evidence="2 18">Multi-pass membrane protein</topology>
    </subcellularLocation>
</comment>
<comment type="similarity">
    <text evidence="3 18">Belongs to the complex I subunit 2 family.</text>
</comment>
<geneLocation type="mitochondrion" evidence="21"/>
<dbReference type="PANTHER" id="PTHR46552:SF1">
    <property type="entry name" value="NADH-UBIQUINONE OXIDOREDUCTASE CHAIN 2"/>
    <property type="match status" value="1"/>
</dbReference>
<dbReference type="InterPro" id="IPR010933">
    <property type="entry name" value="NADH_DH_su2_C"/>
</dbReference>
<keyword evidence="14 18" id="KW-0830">Ubiquinone</keyword>
<gene>
    <name evidence="21" type="primary">ND2</name>
</gene>
<keyword evidence="16 18" id="KW-0472">Membrane</keyword>
<evidence type="ECO:0000256" key="17">
    <source>
        <dbReference type="ARBA" id="ARBA00049551"/>
    </source>
</evidence>
<keyword evidence="12 18" id="KW-1133">Transmembrane helix</keyword>
<keyword evidence="8 18" id="KW-0812">Transmembrane</keyword>
<comment type="function">
    <text evidence="18">Core subunit of the mitochondrial membrane respiratory chain NADH dehydrogenase (Complex I) which catalyzes electron transfer from NADH through the respiratory chain, using ubiquinone as an electron acceptor. Essential for the catalytic activity and assembly of complex I.</text>
</comment>
<evidence type="ECO:0000256" key="9">
    <source>
        <dbReference type="ARBA" id="ARBA00022792"/>
    </source>
</evidence>
<keyword evidence="7 18" id="KW-0679">Respiratory chain</keyword>
<sequence>MLKNSYKMLFLSTLFLGTMISICSSSWFSVWMGLEINLLSFIPLTMKLNNLFSSEASLKYFLTQALASSVLLFSIILFSFFIEWKMMLNFNSKINIILASSLMMKTGMAPFHFWFPIVMEGLNWINNIILMTWQKIAPVILLSFCLNNLFFYFAIIMSVIFGSFGGLNQTSLRKLMAFSSINHLGWMVAGILNNQNIWKVYFIFYCFLSISIIFLFNSLKIFNLNQIFSSFNFKFLMKTIIFIPLLSLGGLPPFLGFFPKWMIIDLLMNLNMFFFLLMIMINFTLITLYFYLRISYSAFLLNHNEMNWNFTYYFSNKKKLIFSFLLFISIFGLLFINLFFIFI</sequence>
<accession>A0A8K1N166</accession>
<comment type="catalytic activity">
    <reaction evidence="17 18">
        <text>a ubiquinone + NADH + 5 H(+)(in) = a ubiquinol + NAD(+) + 4 H(+)(out)</text>
        <dbReference type="Rhea" id="RHEA:29091"/>
        <dbReference type="Rhea" id="RHEA-COMP:9565"/>
        <dbReference type="Rhea" id="RHEA-COMP:9566"/>
        <dbReference type="ChEBI" id="CHEBI:15378"/>
        <dbReference type="ChEBI" id="CHEBI:16389"/>
        <dbReference type="ChEBI" id="CHEBI:17976"/>
        <dbReference type="ChEBI" id="CHEBI:57540"/>
        <dbReference type="ChEBI" id="CHEBI:57945"/>
        <dbReference type="EC" id="7.1.1.2"/>
    </reaction>
</comment>
<evidence type="ECO:0000256" key="16">
    <source>
        <dbReference type="ARBA" id="ARBA00023136"/>
    </source>
</evidence>
<protein>
    <recommendedName>
        <fullName evidence="5 18">NADH-ubiquinone oxidoreductase chain 2</fullName>
        <ecNumber evidence="4 18">7.1.1.2</ecNumber>
    </recommendedName>
</protein>
<evidence type="ECO:0000256" key="7">
    <source>
        <dbReference type="ARBA" id="ARBA00022660"/>
    </source>
</evidence>
<feature type="transmembrane region" description="Helical" evidence="18">
    <location>
        <begin position="270"/>
        <end position="292"/>
    </location>
</feature>
<dbReference type="GO" id="GO:0005743">
    <property type="term" value="C:mitochondrial inner membrane"/>
    <property type="evidence" value="ECO:0007669"/>
    <property type="project" value="UniProtKB-SubCell"/>
</dbReference>
<evidence type="ECO:0000256" key="14">
    <source>
        <dbReference type="ARBA" id="ARBA00023075"/>
    </source>
</evidence>
<keyword evidence="11 18" id="KW-0249">Electron transport</keyword>
<evidence type="ECO:0000259" key="20">
    <source>
        <dbReference type="Pfam" id="PF06444"/>
    </source>
</evidence>
<evidence type="ECO:0000256" key="15">
    <source>
        <dbReference type="ARBA" id="ARBA00023128"/>
    </source>
</evidence>
<dbReference type="GO" id="GO:0008137">
    <property type="term" value="F:NADH dehydrogenase (ubiquinone) activity"/>
    <property type="evidence" value="ECO:0007669"/>
    <property type="project" value="UniProtKB-EC"/>
</dbReference>
<keyword evidence="10 18" id="KW-1278">Translocase</keyword>
<evidence type="ECO:0000256" key="4">
    <source>
        <dbReference type="ARBA" id="ARBA00012944"/>
    </source>
</evidence>
<feature type="transmembrane region" description="Helical" evidence="18">
    <location>
        <begin position="320"/>
        <end position="342"/>
    </location>
</feature>
<organism evidence="21">
    <name type="scientific">Chironomus kiiensis</name>
    <name type="common">Midge</name>
    <dbReference type="NCBI Taxonomy" id="84408"/>
    <lineage>
        <taxon>Eukaryota</taxon>
        <taxon>Metazoa</taxon>
        <taxon>Ecdysozoa</taxon>
        <taxon>Arthropoda</taxon>
        <taxon>Hexapoda</taxon>
        <taxon>Insecta</taxon>
        <taxon>Pterygota</taxon>
        <taxon>Neoptera</taxon>
        <taxon>Endopterygota</taxon>
        <taxon>Diptera</taxon>
        <taxon>Nematocera</taxon>
        <taxon>Chironomoidea</taxon>
        <taxon>Chironomidae</taxon>
        <taxon>Chironominae</taxon>
        <taxon>Chironomus</taxon>
    </lineage>
</organism>
<feature type="transmembrane region" description="Helical" evidence="18">
    <location>
        <begin position="240"/>
        <end position="258"/>
    </location>
</feature>
<feature type="transmembrane region" description="Helical" evidence="18">
    <location>
        <begin position="198"/>
        <end position="219"/>
    </location>
</feature>
<evidence type="ECO:0000256" key="5">
    <source>
        <dbReference type="ARBA" id="ARBA00021008"/>
    </source>
</evidence>
<evidence type="ECO:0000259" key="19">
    <source>
        <dbReference type="Pfam" id="PF00361"/>
    </source>
</evidence>
<keyword evidence="9 18" id="KW-0999">Mitochondrion inner membrane</keyword>
<feature type="transmembrane region" description="Helical" evidence="18">
    <location>
        <begin position="94"/>
        <end position="115"/>
    </location>
</feature>
<dbReference type="InterPro" id="IPR001750">
    <property type="entry name" value="ND/Mrp_TM"/>
</dbReference>
<feature type="transmembrane region" description="Helical" evidence="18">
    <location>
        <begin position="60"/>
        <end position="82"/>
    </location>
</feature>
<feature type="domain" description="NADH dehydrogenase subunit 2 C-terminal" evidence="20">
    <location>
        <begin position="288"/>
        <end position="339"/>
    </location>
</feature>
<evidence type="ECO:0000256" key="10">
    <source>
        <dbReference type="ARBA" id="ARBA00022967"/>
    </source>
</evidence>
<dbReference type="EMBL" id="MZ150770">
    <property type="protein sequence ID" value="UCS09391.1"/>
    <property type="molecule type" value="Genomic_DNA"/>
</dbReference>
<dbReference type="InterPro" id="IPR050175">
    <property type="entry name" value="Complex_I_Subunit_2"/>
</dbReference>
<dbReference type="Pfam" id="PF00361">
    <property type="entry name" value="Proton_antipo_M"/>
    <property type="match status" value="1"/>
</dbReference>
<evidence type="ECO:0000256" key="2">
    <source>
        <dbReference type="ARBA" id="ARBA00004448"/>
    </source>
</evidence>
<comment type="function">
    <text evidence="1">Core subunit of the mitochondrial membrane respiratory chain NADH dehydrogenase (Complex I) that is believed to belong to the minimal assembly required for catalysis. Complex I functions in the transfer of electrons from NADH to the respiratory chain. The immediate electron acceptor for the enzyme is believed to be ubiquinone.</text>
</comment>
<dbReference type="PANTHER" id="PTHR46552">
    <property type="entry name" value="NADH-UBIQUINONE OXIDOREDUCTASE CHAIN 2"/>
    <property type="match status" value="1"/>
</dbReference>
<dbReference type="EC" id="7.1.1.2" evidence="4 18"/>
<evidence type="ECO:0000256" key="13">
    <source>
        <dbReference type="ARBA" id="ARBA00023027"/>
    </source>
</evidence>
<proteinExistence type="inferred from homology"/>
<dbReference type="Pfam" id="PF06444">
    <property type="entry name" value="NADH_dehy_S2_C"/>
    <property type="match status" value="1"/>
</dbReference>
<evidence type="ECO:0000256" key="8">
    <source>
        <dbReference type="ARBA" id="ARBA00022692"/>
    </source>
</evidence>
<evidence type="ECO:0000256" key="18">
    <source>
        <dbReference type="RuleBase" id="RU003403"/>
    </source>
</evidence>
<evidence type="ECO:0000256" key="3">
    <source>
        <dbReference type="ARBA" id="ARBA00007012"/>
    </source>
</evidence>
<evidence type="ECO:0000313" key="21">
    <source>
        <dbReference type="EMBL" id="UCS09391.1"/>
    </source>
</evidence>
<feature type="transmembrane region" description="Helical" evidence="18">
    <location>
        <begin position="135"/>
        <end position="163"/>
    </location>
</feature>
<keyword evidence="13 18" id="KW-0520">NAD</keyword>
<dbReference type="GO" id="GO:0006120">
    <property type="term" value="P:mitochondrial electron transport, NADH to ubiquinone"/>
    <property type="evidence" value="ECO:0007669"/>
    <property type="project" value="InterPro"/>
</dbReference>
<dbReference type="InterPro" id="IPR003917">
    <property type="entry name" value="NADH_UbQ_OxRdtase_chain2"/>
</dbReference>
<dbReference type="PRINTS" id="PR01436">
    <property type="entry name" value="NADHDHGNASE2"/>
</dbReference>
<name>A0A8K1N166_CHIKI</name>
<evidence type="ECO:0000256" key="11">
    <source>
        <dbReference type="ARBA" id="ARBA00022982"/>
    </source>
</evidence>
<evidence type="ECO:0000256" key="1">
    <source>
        <dbReference type="ARBA" id="ARBA00003257"/>
    </source>
</evidence>
<evidence type="ECO:0000256" key="12">
    <source>
        <dbReference type="ARBA" id="ARBA00022989"/>
    </source>
</evidence>